<dbReference type="RefSeq" id="WP_074235474.1">
    <property type="nucleotide sequence ID" value="NZ_FSRK01000001.1"/>
</dbReference>
<dbReference type="STRING" id="1416779.SAMN05444409_2425"/>
<dbReference type="PANTHER" id="PTHR22916:SF3">
    <property type="entry name" value="UDP-GLCNAC:BETAGAL BETA-1,3-N-ACETYLGLUCOSAMINYLTRANSFERASE-LIKE PROTEIN 1"/>
    <property type="match status" value="1"/>
</dbReference>
<keyword evidence="2" id="KW-0808">Transferase</keyword>
<dbReference type="AlphaFoldDB" id="A0A1N6HES7"/>
<feature type="domain" description="Glycosyltransferase 2-like" evidence="1">
    <location>
        <begin position="4"/>
        <end position="159"/>
    </location>
</feature>
<dbReference type="OrthoDB" id="9802649at2"/>
<evidence type="ECO:0000313" key="2">
    <source>
        <dbReference type="EMBL" id="SIO18348.1"/>
    </source>
</evidence>
<accession>A0A1N6HES7</accession>
<proteinExistence type="predicted"/>
<reference evidence="3" key="1">
    <citation type="submission" date="2016-11" db="EMBL/GenBank/DDBJ databases">
        <authorList>
            <person name="Varghese N."/>
            <person name="Submissions S."/>
        </authorList>
    </citation>
    <scope>NUCLEOTIDE SEQUENCE [LARGE SCALE GENOMIC DNA]</scope>
    <source>
        <strain evidence="3">DSM 27623</strain>
    </source>
</reference>
<evidence type="ECO:0000259" key="1">
    <source>
        <dbReference type="Pfam" id="PF00535"/>
    </source>
</evidence>
<keyword evidence="3" id="KW-1185">Reference proteome</keyword>
<name>A0A1N6HES7_9FLAO</name>
<dbReference type="SUPFAM" id="SSF53448">
    <property type="entry name" value="Nucleotide-diphospho-sugar transferases"/>
    <property type="match status" value="1"/>
</dbReference>
<dbReference type="Pfam" id="PF00535">
    <property type="entry name" value="Glycos_transf_2"/>
    <property type="match status" value="1"/>
</dbReference>
<evidence type="ECO:0000313" key="3">
    <source>
        <dbReference type="Proteomes" id="UP000185207"/>
    </source>
</evidence>
<gene>
    <name evidence="2" type="ORF">SAMN05444409_2425</name>
</gene>
<dbReference type="PANTHER" id="PTHR22916">
    <property type="entry name" value="GLYCOSYLTRANSFERASE"/>
    <property type="match status" value="1"/>
</dbReference>
<dbReference type="InterPro" id="IPR029044">
    <property type="entry name" value="Nucleotide-diphossugar_trans"/>
</dbReference>
<sequence length="249" mass="28649">MKVSVCIATYNGEKYIVEQLTSILNQIGRDDEVIVSDDHSSDRTIEFINSLDDYRVKVILNNGEKGYTSNFENALLNSTGEIIFLSDQDDIWLPGKYEVVVKHLEKYDLVVTNSKVTDENLNVTHHSFFALYHSRKGIVKNLINNTYYGSCMAFRKSVLNYALPFPKDRKVGFDIWIGLVAEITGKVFFLPEPYLLYRKSAASVTVVGNNLLTRSNNPLSEKIIKRLIIMYYFSVFYVKYKFGKKEINF</sequence>
<protein>
    <submittedName>
        <fullName evidence="2">Glycosyltransferase involved in cell wall bisynthesis</fullName>
    </submittedName>
</protein>
<dbReference type="EMBL" id="FSRK01000001">
    <property type="protein sequence ID" value="SIO18348.1"/>
    <property type="molecule type" value="Genomic_DNA"/>
</dbReference>
<organism evidence="2 3">
    <name type="scientific">Epilithonimonas zeae</name>
    <dbReference type="NCBI Taxonomy" id="1416779"/>
    <lineage>
        <taxon>Bacteria</taxon>
        <taxon>Pseudomonadati</taxon>
        <taxon>Bacteroidota</taxon>
        <taxon>Flavobacteriia</taxon>
        <taxon>Flavobacteriales</taxon>
        <taxon>Weeksellaceae</taxon>
        <taxon>Chryseobacterium group</taxon>
        <taxon>Epilithonimonas</taxon>
    </lineage>
</organism>
<dbReference type="Proteomes" id="UP000185207">
    <property type="component" value="Unassembled WGS sequence"/>
</dbReference>
<dbReference type="GO" id="GO:0016758">
    <property type="term" value="F:hexosyltransferase activity"/>
    <property type="evidence" value="ECO:0007669"/>
    <property type="project" value="UniProtKB-ARBA"/>
</dbReference>
<dbReference type="Gene3D" id="3.90.550.10">
    <property type="entry name" value="Spore Coat Polysaccharide Biosynthesis Protein SpsA, Chain A"/>
    <property type="match status" value="1"/>
</dbReference>
<dbReference type="CDD" id="cd04196">
    <property type="entry name" value="GT_2_like_d"/>
    <property type="match status" value="1"/>
</dbReference>
<dbReference type="InterPro" id="IPR001173">
    <property type="entry name" value="Glyco_trans_2-like"/>
</dbReference>